<reference evidence="2" key="1">
    <citation type="submission" date="2022-12" db="EMBL/GenBank/DDBJ databases">
        <authorList>
            <person name="Petersen C."/>
        </authorList>
    </citation>
    <scope>NUCLEOTIDE SEQUENCE</scope>
    <source>
        <strain evidence="2">IBT 30728</strain>
    </source>
</reference>
<dbReference type="Proteomes" id="UP001148312">
    <property type="component" value="Unassembled WGS sequence"/>
</dbReference>
<evidence type="ECO:0000256" key="1">
    <source>
        <dbReference type="SAM" id="SignalP"/>
    </source>
</evidence>
<evidence type="ECO:0000313" key="2">
    <source>
        <dbReference type="EMBL" id="KAJ5477239.1"/>
    </source>
</evidence>
<name>A0A9W9WV39_9EURO</name>
<keyword evidence="1" id="KW-0732">Signal</keyword>
<dbReference type="EMBL" id="JAPWDQ010000010">
    <property type="protein sequence ID" value="KAJ5477239.1"/>
    <property type="molecule type" value="Genomic_DNA"/>
</dbReference>
<dbReference type="AlphaFoldDB" id="A0A9W9WV39"/>
<reference evidence="2" key="2">
    <citation type="journal article" date="2023" name="IMA Fungus">
        <title>Comparative genomic study of the Penicillium genus elucidates a diverse pangenome and 15 lateral gene transfer events.</title>
        <authorList>
            <person name="Petersen C."/>
            <person name="Sorensen T."/>
            <person name="Nielsen M.R."/>
            <person name="Sondergaard T.E."/>
            <person name="Sorensen J.L."/>
            <person name="Fitzpatrick D.A."/>
            <person name="Frisvad J.C."/>
            <person name="Nielsen K.L."/>
        </authorList>
    </citation>
    <scope>NUCLEOTIDE SEQUENCE</scope>
    <source>
        <strain evidence="2">IBT 30728</strain>
    </source>
</reference>
<keyword evidence="3" id="KW-1185">Reference proteome</keyword>
<feature type="chain" id="PRO_5040811521" evidence="1">
    <location>
        <begin position="17"/>
        <end position="130"/>
    </location>
</feature>
<comment type="caution">
    <text evidence="2">The sequence shown here is derived from an EMBL/GenBank/DDBJ whole genome shotgun (WGS) entry which is preliminary data.</text>
</comment>
<gene>
    <name evidence="2" type="ORF">N7539_007383</name>
</gene>
<accession>A0A9W9WV39</accession>
<organism evidence="2 3">
    <name type="scientific">Penicillium diatomitis</name>
    <dbReference type="NCBI Taxonomy" id="2819901"/>
    <lineage>
        <taxon>Eukaryota</taxon>
        <taxon>Fungi</taxon>
        <taxon>Dikarya</taxon>
        <taxon>Ascomycota</taxon>
        <taxon>Pezizomycotina</taxon>
        <taxon>Eurotiomycetes</taxon>
        <taxon>Eurotiomycetidae</taxon>
        <taxon>Eurotiales</taxon>
        <taxon>Aspergillaceae</taxon>
        <taxon>Penicillium</taxon>
    </lineage>
</organism>
<evidence type="ECO:0000313" key="3">
    <source>
        <dbReference type="Proteomes" id="UP001148312"/>
    </source>
</evidence>
<proteinExistence type="predicted"/>
<dbReference type="GeneID" id="81627233"/>
<dbReference type="RefSeq" id="XP_056787783.1">
    <property type="nucleotide sequence ID" value="XM_056936984.1"/>
</dbReference>
<sequence>MPCAWGFVALLELATSRIFPYAGRRNDSAVFLVDRPERLLNRERNAKLQKVLHRRIGVGEQSGVLQSPQVHAMRGIPRDNLIAALQLPAGKAACGGGQTLEPSIGLVSARSDPVALKIAFRGQRCERMLE</sequence>
<feature type="signal peptide" evidence="1">
    <location>
        <begin position="1"/>
        <end position="16"/>
    </location>
</feature>
<protein>
    <submittedName>
        <fullName evidence="2">Uncharacterized protein</fullName>
    </submittedName>
</protein>